<keyword evidence="3" id="KW-1185">Reference proteome</keyword>
<evidence type="ECO:0000256" key="1">
    <source>
        <dbReference type="SAM" id="Phobius"/>
    </source>
</evidence>
<keyword evidence="1" id="KW-0812">Transmembrane</keyword>
<dbReference type="STRING" id="1095629.A0A0C9XKY4"/>
<dbReference type="OrthoDB" id="202672at2759"/>
<evidence type="ECO:0000313" key="3">
    <source>
        <dbReference type="Proteomes" id="UP000054477"/>
    </source>
</evidence>
<evidence type="ECO:0000313" key="2">
    <source>
        <dbReference type="EMBL" id="KIJ96832.1"/>
    </source>
</evidence>
<sequence length="103" mass="12437">MMAIVIPNELPTPQPDHKRYTKRPTTTLGVFLWRWRVWFEAMFALTVMEPWEQSVAHQLAIYLVVFVLILVYLVLYLPQHVVVMQQWAVYYLWGKEGDEKVWW</sequence>
<organism evidence="2 3">
    <name type="scientific">Laccaria amethystina LaAM-08-1</name>
    <dbReference type="NCBI Taxonomy" id="1095629"/>
    <lineage>
        <taxon>Eukaryota</taxon>
        <taxon>Fungi</taxon>
        <taxon>Dikarya</taxon>
        <taxon>Basidiomycota</taxon>
        <taxon>Agaricomycotina</taxon>
        <taxon>Agaricomycetes</taxon>
        <taxon>Agaricomycetidae</taxon>
        <taxon>Agaricales</taxon>
        <taxon>Agaricineae</taxon>
        <taxon>Hydnangiaceae</taxon>
        <taxon>Laccaria</taxon>
    </lineage>
</organism>
<dbReference type="EMBL" id="KN838709">
    <property type="protein sequence ID" value="KIJ96832.1"/>
    <property type="molecule type" value="Genomic_DNA"/>
</dbReference>
<keyword evidence="1" id="KW-0472">Membrane</keyword>
<dbReference type="Proteomes" id="UP000054477">
    <property type="component" value="Unassembled WGS sequence"/>
</dbReference>
<proteinExistence type="predicted"/>
<keyword evidence="1" id="KW-1133">Transmembrane helix</keyword>
<protein>
    <submittedName>
        <fullName evidence="2">Uncharacterized protein</fullName>
    </submittedName>
</protein>
<accession>A0A0C9XKY4</accession>
<gene>
    <name evidence="2" type="ORF">K443DRAFT_106602</name>
</gene>
<dbReference type="AlphaFoldDB" id="A0A0C9XKY4"/>
<dbReference type="HOGENOM" id="CLU_122021_2_1_1"/>
<reference evidence="2 3" key="1">
    <citation type="submission" date="2014-04" db="EMBL/GenBank/DDBJ databases">
        <authorList>
            <consortium name="DOE Joint Genome Institute"/>
            <person name="Kuo A."/>
            <person name="Kohler A."/>
            <person name="Nagy L.G."/>
            <person name="Floudas D."/>
            <person name="Copeland A."/>
            <person name="Barry K.W."/>
            <person name="Cichocki N."/>
            <person name="Veneault-Fourrey C."/>
            <person name="LaButti K."/>
            <person name="Lindquist E.A."/>
            <person name="Lipzen A."/>
            <person name="Lundell T."/>
            <person name="Morin E."/>
            <person name="Murat C."/>
            <person name="Sun H."/>
            <person name="Tunlid A."/>
            <person name="Henrissat B."/>
            <person name="Grigoriev I.V."/>
            <person name="Hibbett D.S."/>
            <person name="Martin F."/>
            <person name="Nordberg H.P."/>
            <person name="Cantor M.N."/>
            <person name="Hua S.X."/>
        </authorList>
    </citation>
    <scope>NUCLEOTIDE SEQUENCE [LARGE SCALE GENOMIC DNA]</scope>
    <source>
        <strain evidence="2 3">LaAM-08-1</strain>
    </source>
</reference>
<feature type="transmembrane region" description="Helical" evidence="1">
    <location>
        <begin position="59"/>
        <end position="77"/>
    </location>
</feature>
<name>A0A0C9XKY4_9AGAR</name>
<reference evidence="3" key="2">
    <citation type="submission" date="2015-01" db="EMBL/GenBank/DDBJ databases">
        <title>Evolutionary Origins and Diversification of the Mycorrhizal Mutualists.</title>
        <authorList>
            <consortium name="DOE Joint Genome Institute"/>
            <consortium name="Mycorrhizal Genomics Consortium"/>
            <person name="Kohler A."/>
            <person name="Kuo A."/>
            <person name="Nagy L.G."/>
            <person name="Floudas D."/>
            <person name="Copeland A."/>
            <person name="Barry K.W."/>
            <person name="Cichocki N."/>
            <person name="Veneault-Fourrey C."/>
            <person name="LaButti K."/>
            <person name="Lindquist E.A."/>
            <person name="Lipzen A."/>
            <person name="Lundell T."/>
            <person name="Morin E."/>
            <person name="Murat C."/>
            <person name="Riley R."/>
            <person name="Ohm R."/>
            <person name="Sun H."/>
            <person name="Tunlid A."/>
            <person name="Henrissat B."/>
            <person name="Grigoriev I.V."/>
            <person name="Hibbett D.S."/>
            <person name="Martin F."/>
        </authorList>
    </citation>
    <scope>NUCLEOTIDE SEQUENCE [LARGE SCALE GENOMIC DNA]</scope>
    <source>
        <strain evidence="3">LaAM-08-1</strain>
    </source>
</reference>